<dbReference type="EnsemblMetazoa" id="PPA35843.1">
    <property type="protein sequence ID" value="PPA35843.1"/>
    <property type="gene ID" value="WBGene00274212"/>
</dbReference>
<dbReference type="GO" id="GO:0016042">
    <property type="term" value="P:lipid catabolic process"/>
    <property type="evidence" value="ECO:0007669"/>
    <property type="project" value="UniProtKB-KW"/>
</dbReference>
<dbReference type="PANTHER" id="PTHR11005">
    <property type="entry name" value="LYSOSOMAL ACID LIPASE-RELATED"/>
    <property type="match status" value="1"/>
</dbReference>
<reference evidence="4" key="2">
    <citation type="submission" date="2022-06" db="UniProtKB">
        <authorList>
            <consortium name="EnsemblMetazoa"/>
        </authorList>
    </citation>
    <scope>IDENTIFICATION</scope>
    <source>
        <strain evidence="4">PS312</strain>
    </source>
</reference>
<evidence type="ECO:0000256" key="1">
    <source>
        <dbReference type="ARBA" id="ARBA00010701"/>
    </source>
</evidence>
<organism evidence="4 5">
    <name type="scientific">Pristionchus pacificus</name>
    <name type="common">Parasitic nematode worm</name>
    <dbReference type="NCBI Taxonomy" id="54126"/>
    <lineage>
        <taxon>Eukaryota</taxon>
        <taxon>Metazoa</taxon>
        <taxon>Ecdysozoa</taxon>
        <taxon>Nematoda</taxon>
        <taxon>Chromadorea</taxon>
        <taxon>Rhabditida</taxon>
        <taxon>Rhabditina</taxon>
        <taxon>Diplogasteromorpha</taxon>
        <taxon>Diplogasteroidea</taxon>
        <taxon>Neodiplogasteridae</taxon>
        <taxon>Pristionchus</taxon>
    </lineage>
</organism>
<dbReference type="Proteomes" id="UP000005239">
    <property type="component" value="Unassembled WGS sequence"/>
</dbReference>
<proteinExistence type="inferred from homology"/>
<evidence type="ECO:0000313" key="4">
    <source>
        <dbReference type="EnsemblMetazoa" id="PPA35843.1"/>
    </source>
</evidence>
<dbReference type="InterPro" id="IPR029058">
    <property type="entry name" value="AB_hydrolase_fold"/>
</dbReference>
<dbReference type="GO" id="GO:0006629">
    <property type="term" value="P:lipid metabolic process"/>
    <property type="evidence" value="ECO:0000318"/>
    <property type="project" value="GO_Central"/>
</dbReference>
<sequence>NDPNGLNKYADFCGPFPSHNMLQVVCVCFILLIFNSAKALDDPESFMTPIEIIRYWGYPAENYDVITKDGYILALQRIPHGRNSEANSSCTRPAVLLVHGQGTDGTQYIMNPPESSPAFILADAGFDVFLLNQRGTTYSKRHVTLKPHFGSKFWQYSVDEMSKYDATATIDKVLKITGQKAVYWIGHSQGTLVGFMTLSGQPKYNSKFYRFAIGSHEVLSLWPSTYRPLAHLCNSIPWLAQEICFENFELLFGPPAKTFNWDKSVNQYLQTRLPVYLSHFPAGTSTQSVLHLAQIVTHAKVEYMDHNPLENMQRYGQLTPPPYNYSNMDVPVYLYWSRDDWLTNPEGIQHYIVPNIRKHLLKGGLEVPGYNHLDFSLATDCAEKVWLPIANVMRSMESGETCGR</sequence>
<dbReference type="GO" id="GO:0016298">
    <property type="term" value="F:lipase activity"/>
    <property type="evidence" value="ECO:0000318"/>
    <property type="project" value="GO_Central"/>
</dbReference>
<reference evidence="5" key="1">
    <citation type="journal article" date="2008" name="Nat. Genet.">
        <title>The Pristionchus pacificus genome provides a unique perspective on nematode lifestyle and parasitism.</title>
        <authorList>
            <person name="Dieterich C."/>
            <person name="Clifton S.W."/>
            <person name="Schuster L.N."/>
            <person name="Chinwalla A."/>
            <person name="Delehaunty K."/>
            <person name="Dinkelacker I."/>
            <person name="Fulton L."/>
            <person name="Fulton R."/>
            <person name="Godfrey J."/>
            <person name="Minx P."/>
            <person name="Mitreva M."/>
            <person name="Roeseler W."/>
            <person name="Tian H."/>
            <person name="Witte H."/>
            <person name="Yang S.P."/>
            <person name="Wilson R.K."/>
            <person name="Sommer R.J."/>
        </authorList>
    </citation>
    <scope>NUCLEOTIDE SEQUENCE [LARGE SCALE GENOMIC DNA]</scope>
    <source>
        <strain evidence="5">PS312</strain>
    </source>
</reference>
<dbReference type="Pfam" id="PF04083">
    <property type="entry name" value="Abhydro_lipase"/>
    <property type="match status" value="1"/>
</dbReference>
<evidence type="ECO:0000259" key="3">
    <source>
        <dbReference type="Pfam" id="PF04083"/>
    </source>
</evidence>
<evidence type="ECO:0000313" key="5">
    <source>
        <dbReference type="Proteomes" id="UP000005239"/>
    </source>
</evidence>
<keyword evidence="5" id="KW-1185">Reference proteome</keyword>
<evidence type="ECO:0000256" key="2">
    <source>
        <dbReference type="PIRNR" id="PIRNR000862"/>
    </source>
</evidence>
<dbReference type="FunFam" id="3.40.50.1820:FF:001094">
    <property type="entry name" value="Uncharacterized protein"/>
    <property type="match status" value="1"/>
</dbReference>
<comment type="similarity">
    <text evidence="1 2">Belongs to the AB hydrolase superfamily. Lipase family.</text>
</comment>
<gene>
    <name evidence="4" type="primary">WBGene00274212</name>
</gene>
<keyword evidence="2" id="KW-0443">Lipid metabolism</keyword>
<dbReference type="OrthoDB" id="9974421at2759"/>
<dbReference type="InterPro" id="IPR006693">
    <property type="entry name" value="AB_hydrolase_lipase"/>
</dbReference>
<dbReference type="PIRSF" id="PIRSF000862">
    <property type="entry name" value="Steryl_ester_lip"/>
    <property type="match status" value="1"/>
</dbReference>
<keyword evidence="2" id="KW-0378">Hydrolase</keyword>
<name>A0A2A6BP24_PRIPA</name>
<dbReference type="AlphaFoldDB" id="A0A2A6BP24"/>
<dbReference type="Gene3D" id="3.40.50.1820">
    <property type="entry name" value="alpha/beta hydrolase"/>
    <property type="match status" value="2"/>
</dbReference>
<protein>
    <recommendedName>
        <fullName evidence="2">Lipase</fullName>
    </recommendedName>
</protein>
<dbReference type="InterPro" id="IPR025483">
    <property type="entry name" value="Lipase_euk"/>
</dbReference>
<accession>A0A2A6BP24</accession>
<keyword evidence="2" id="KW-0442">Lipid degradation</keyword>
<accession>A0A8R1YXA6</accession>
<dbReference type="SUPFAM" id="SSF53474">
    <property type="entry name" value="alpha/beta-Hydrolases"/>
    <property type="match status" value="1"/>
</dbReference>
<feature type="domain" description="Partial AB-hydrolase lipase" evidence="3">
    <location>
        <begin position="51"/>
        <end position="111"/>
    </location>
</feature>